<comment type="similarity">
    <text evidence="2">Belongs to the methyl-accepting chemotaxis (MCP) protein family.</text>
</comment>
<protein>
    <submittedName>
        <fullName evidence="5">HAMP domain-containing protein</fullName>
    </submittedName>
</protein>
<evidence type="ECO:0000256" key="1">
    <source>
        <dbReference type="ARBA" id="ARBA00022500"/>
    </source>
</evidence>
<keyword evidence="3" id="KW-0812">Transmembrane</keyword>
<dbReference type="GO" id="GO:0006935">
    <property type="term" value="P:chemotaxis"/>
    <property type="evidence" value="ECO:0007669"/>
    <property type="project" value="UniProtKB-KW"/>
</dbReference>
<feature type="transmembrane region" description="Helical" evidence="3">
    <location>
        <begin position="317"/>
        <end position="339"/>
    </location>
</feature>
<dbReference type="Pfam" id="PF00672">
    <property type="entry name" value="HAMP"/>
    <property type="match status" value="1"/>
</dbReference>
<name>A0A7X4LLG9_9VIBR</name>
<evidence type="ECO:0000313" key="6">
    <source>
        <dbReference type="Proteomes" id="UP000462621"/>
    </source>
</evidence>
<evidence type="ECO:0000256" key="3">
    <source>
        <dbReference type="SAM" id="Phobius"/>
    </source>
</evidence>
<dbReference type="Proteomes" id="UP000462621">
    <property type="component" value="Unassembled WGS sequence"/>
</dbReference>
<dbReference type="InterPro" id="IPR003660">
    <property type="entry name" value="HAMP_dom"/>
</dbReference>
<dbReference type="PROSITE" id="PS50885">
    <property type="entry name" value="HAMP"/>
    <property type="match status" value="1"/>
</dbReference>
<dbReference type="EMBL" id="WEKT01000024">
    <property type="protein sequence ID" value="MZI94153.1"/>
    <property type="molecule type" value="Genomic_DNA"/>
</dbReference>
<dbReference type="InterPro" id="IPR024478">
    <property type="entry name" value="HlyB_4HB_MCP"/>
</dbReference>
<dbReference type="SMART" id="SM00304">
    <property type="entry name" value="HAMP"/>
    <property type="match status" value="1"/>
</dbReference>
<evidence type="ECO:0000313" key="5">
    <source>
        <dbReference type="EMBL" id="MZI94153.1"/>
    </source>
</evidence>
<gene>
    <name evidence="5" type="ORF">F9817_13215</name>
</gene>
<dbReference type="Pfam" id="PF12729">
    <property type="entry name" value="4HB_MCP_1"/>
    <property type="match status" value="1"/>
</dbReference>
<dbReference type="GO" id="GO:0007165">
    <property type="term" value="P:signal transduction"/>
    <property type="evidence" value="ECO:0007669"/>
    <property type="project" value="InterPro"/>
</dbReference>
<dbReference type="PANTHER" id="PTHR43531:SF11">
    <property type="entry name" value="METHYL-ACCEPTING CHEMOTAXIS PROTEIN 3"/>
    <property type="match status" value="1"/>
</dbReference>
<keyword evidence="6" id="KW-1185">Reference proteome</keyword>
<dbReference type="Gene3D" id="6.10.340.10">
    <property type="match status" value="1"/>
</dbReference>
<organism evidence="5 6">
    <name type="scientific">Vibrio eleionomae</name>
    <dbReference type="NCBI Taxonomy" id="2653505"/>
    <lineage>
        <taxon>Bacteria</taxon>
        <taxon>Pseudomonadati</taxon>
        <taxon>Pseudomonadota</taxon>
        <taxon>Gammaproteobacteria</taxon>
        <taxon>Vibrionales</taxon>
        <taxon>Vibrionaceae</taxon>
        <taxon>Vibrio</taxon>
    </lineage>
</organism>
<comment type="caution">
    <text evidence="5">The sequence shown here is derived from an EMBL/GenBank/DDBJ whole genome shotgun (WGS) entry which is preliminary data.</text>
</comment>
<dbReference type="PANTHER" id="PTHR43531">
    <property type="entry name" value="PROTEIN ICFG"/>
    <property type="match status" value="1"/>
</dbReference>
<keyword evidence="3" id="KW-0472">Membrane</keyword>
<accession>A0A7X4LLG9</accession>
<dbReference type="SUPFAM" id="SSF158472">
    <property type="entry name" value="HAMP domain-like"/>
    <property type="match status" value="1"/>
</dbReference>
<evidence type="ECO:0000256" key="2">
    <source>
        <dbReference type="ARBA" id="ARBA00029447"/>
    </source>
</evidence>
<keyword evidence="3" id="KW-1133">Transmembrane helix</keyword>
<dbReference type="CDD" id="cd06225">
    <property type="entry name" value="HAMP"/>
    <property type="match status" value="1"/>
</dbReference>
<sequence>MLRTDSMSLVQRIIVGFAVLLVALLILVGVSYVSITGVQSDLNKVMDESLPIAKKASDIKIEVVQQYESVVAIFSTSKAAEVEDQRKQFVAYGKSINESLSSLPKDVIRNNPELESELSTIEKVRKSFEHQADSLIEIRLNTIETQEKINKETRILSHVDRRINYYLDKYSSRENLSPEFLLTLEGLEREAKQVLNAFNNYMIDGNTDKLKKGMDGMDIVIARRYEEIKSYDTNKGKLFSLMLLPLLKEINDPDGLFHLYLNEHDNDLKTDLLLDHTHKDIAQLLESVSAFVDQSRLIVAAAQKNTNENFGVIKTTMFIVSTTALLIAILMPVWMATWIRKTLSQFREVLLNLTQGNLKVRFNDQSKDEFDELSGYLNGLVDNLRHVFTSLNVSADEMMK</sequence>
<dbReference type="GO" id="GO:0016020">
    <property type="term" value="C:membrane"/>
    <property type="evidence" value="ECO:0007669"/>
    <property type="project" value="InterPro"/>
</dbReference>
<dbReference type="AlphaFoldDB" id="A0A7X4LLG9"/>
<feature type="transmembrane region" description="Helical" evidence="3">
    <location>
        <begin position="12"/>
        <end position="35"/>
    </location>
</feature>
<reference evidence="5 6" key="1">
    <citation type="submission" date="2019-10" db="EMBL/GenBank/DDBJ databases">
        <title>Vibrio sp. nov. isolated from a shrimp pond.</title>
        <authorList>
            <person name="Gomez-Gil B."/>
            <person name="Enciso-Ibarra J."/>
            <person name="Enciso-Ibarra K."/>
            <person name="Bolan-Mejia C."/>
        </authorList>
    </citation>
    <scope>NUCLEOTIDE SEQUENCE [LARGE SCALE GENOMIC DNA]</scope>
    <source>
        <strain evidence="5 6">CAIM 722</strain>
    </source>
</reference>
<proteinExistence type="inferred from homology"/>
<evidence type="ECO:0000259" key="4">
    <source>
        <dbReference type="PROSITE" id="PS50885"/>
    </source>
</evidence>
<dbReference type="InterPro" id="IPR051310">
    <property type="entry name" value="MCP_chemotaxis"/>
</dbReference>
<feature type="domain" description="HAMP" evidence="4">
    <location>
        <begin position="337"/>
        <end position="389"/>
    </location>
</feature>
<keyword evidence="1" id="KW-0145">Chemotaxis</keyword>